<comment type="caution">
    <text evidence="10">The sequence shown here is derived from an EMBL/GenBank/DDBJ whole genome shotgun (WGS) entry which is preliminary data.</text>
</comment>
<sequence>MESQWDQPPVISKATFTVAHQKVELEVNFNQEVSGRAEITIYPDSSDLKEISLHGRQCTIKKVLVNDIPPSSVQHEDPCEQLTLHTNGTVHQHHLLAEKVARSVGAEPEPDIVITLPKKIRIVPVEVAEVHTQAAGTITITDPQTQGASATEVTQALADTTAAKFTPLTVIIEFESSHAREILHISSGRIGSGRWPHAYTRSKLASGGASSLFPCVDKISSRCTWDISIKCPRTVGDAIQQALSSDPARPGQHTPTNTASRQGYEAKEMVVICSGELTDDILDRHDSTLKTVSFSCSQQLAPQQIGFAIGPFEKVNLNELRDAHQTEELGRNAVDMLAYCLPGRAEETKNTCLPTTMAMDYVVQSYISSPVRSYAVCFVEDAPPDTSIFAGLTVCSSRLLYPEAVIDSAQEVTRTLVHAIVSQWIGVNVIATVPQDNWIIIGGAHFITNLFMRELSGNNEYRAYVKQQADRVVELDYGRPSIYDLGALLHVDPSAYEFLAIKAPVVLFILDRRIAKREGTSKMPGIFGKILLKARTGDLDNNTLSTETFQRFTERIGHEKIEDFLGQWVKGAGCPRFFARQRFNKKKLVVEMTIQQEQNDRHATRDLDPDFFMREVHEDFHAVYEGQSQAVFTGPMTIRIHEADGTPYEHIVQIKDLSTTFEVPYNTKYKRLKRSKKQRARASTKAAAEQADEENDALVYCLGDVLQTEEEIAKWRIQEWTQEEEDKMNMESYEWIRLDADFEWICTVNLAMPGYMYVSQLQQDRDVVAHLESIRTISRFPPHPTMSSIIIRTLMDRRYFHGVRALAAKALVRHAAEVVNNVGLFHLKTAFEELYCVTDRGSTMTRPNDFSDQLSYMVQCEILEAIANVRNGRGHAPREVRDFLLDKLKFNDNSMNDYSDAHYIARLMKALTGAAIARPHYTEREVIGDYDLEDEVHELKQFESHLLEEIDRYRRMDEWTSSFQNLYSRTAMECQAMLAAVGIGQYSPLHFLQYTRPGNYDMLRQTAYTILVTPKIFEDPAILRYSLYCMVADPSPYIRHSLQRAFGIVLGRRAIGDNSTITRPAAAEGLVIEGASIEEEDLASKRAQELARRQNLDAAVKALKGELGGNQALQSALWNAICYDQITLEDVQTLLDYCRLLYDPVDEMKVSLRLPRYWKVQSLGKGKLKFSESRKVRSKPVPKWQPPVPVVAAPAALPPVPVAAQAQAPRPGPKLKLNFGTLKQNVSGPNRQPSISLSNPSPTPPPPPPVPQRKPSVPVVPQHQQSAQIPQTPIAEPQRRITLKIPKRPSQIGPSS</sequence>
<dbReference type="Pfam" id="PF25577">
    <property type="entry name" value="TPR_TAF2_C"/>
    <property type="match status" value="1"/>
</dbReference>
<evidence type="ECO:0000259" key="9">
    <source>
        <dbReference type="Pfam" id="PF25577"/>
    </source>
</evidence>
<evidence type="ECO:0000256" key="5">
    <source>
        <dbReference type="ARBA" id="ARBA00023163"/>
    </source>
</evidence>
<dbReference type="GO" id="GO:0003682">
    <property type="term" value="F:chromatin binding"/>
    <property type="evidence" value="ECO:0007669"/>
    <property type="project" value="TreeGrafter"/>
</dbReference>
<feature type="compositionally biased region" description="Polar residues" evidence="7">
    <location>
        <begin position="1221"/>
        <end position="1232"/>
    </location>
</feature>
<dbReference type="CDD" id="cd09839">
    <property type="entry name" value="M1_like_TAF2"/>
    <property type="match status" value="1"/>
</dbReference>
<dbReference type="InterPro" id="IPR057991">
    <property type="entry name" value="TPR_TAF2_C"/>
</dbReference>
<dbReference type="Gene3D" id="2.60.40.1730">
    <property type="entry name" value="tricorn interacting facor f3 domain"/>
    <property type="match status" value="1"/>
</dbReference>
<dbReference type="Proteomes" id="UP001172673">
    <property type="component" value="Unassembled WGS sequence"/>
</dbReference>
<dbReference type="GO" id="GO:0006367">
    <property type="term" value="P:transcription initiation at RNA polymerase II promoter"/>
    <property type="evidence" value="ECO:0007669"/>
    <property type="project" value="TreeGrafter"/>
</dbReference>
<feature type="compositionally biased region" description="Polar residues" evidence="7">
    <location>
        <begin position="1262"/>
        <end position="1271"/>
    </location>
</feature>
<dbReference type="InterPro" id="IPR042097">
    <property type="entry name" value="Aminopeptidase_N-like_N_sf"/>
</dbReference>
<keyword evidence="6" id="KW-0539">Nucleus</keyword>
<dbReference type="PANTHER" id="PTHR15137:SF9">
    <property type="entry name" value="TRANSCRIPTION INITIATION FACTOR TFIID SUBUNIT 2"/>
    <property type="match status" value="1"/>
</dbReference>
<dbReference type="InterPro" id="IPR027268">
    <property type="entry name" value="Peptidase_M4/M1_CTD_sf"/>
</dbReference>
<dbReference type="EMBL" id="JAPDRK010000008">
    <property type="protein sequence ID" value="KAJ9609462.1"/>
    <property type="molecule type" value="Genomic_DNA"/>
</dbReference>
<evidence type="ECO:0000313" key="10">
    <source>
        <dbReference type="EMBL" id="KAJ9609462.1"/>
    </source>
</evidence>
<evidence type="ECO:0000256" key="2">
    <source>
        <dbReference type="ARBA" id="ARBA00010937"/>
    </source>
</evidence>
<comment type="similarity">
    <text evidence="2">Belongs to the TAF2 family.</text>
</comment>
<feature type="compositionally biased region" description="Pro residues" evidence="7">
    <location>
        <begin position="1241"/>
        <end position="1252"/>
    </location>
</feature>
<evidence type="ECO:0000256" key="1">
    <source>
        <dbReference type="ARBA" id="ARBA00004123"/>
    </source>
</evidence>
<dbReference type="SUPFAM" id="SSF63737">
    <property type="entry name" value="Leukotriene A4 hydrolase N-terminal domain"/>
    <property type="match status" value="1"/>
</dbReference>
<organism evidence="10 11">
    <name type="scientific">Cladophialophora chaetospira</name>
    <dbReference type="NCBI Taxonomy" id="386627"/>
    <lineage>
        <taxon>Eukaryota</taxon>
        <taxon>Fungi</taxon>
        <taxon>Dikarya</taxon>
        <taxon>Ascomycota</taxon>
        <taxon>Pezizomycotina</taxon>
        <taxon>Eurotiomycetes</taxon>
        <taxon>Chaetothyriomycetidae</taxon>
        <taxon>Chaetothyriales</taxon>
        <taxon>Herpotrichiellaceae</taxon>
        <taxon>Cladophialophora</taxon>
    </lineage>
</organism>
<comment type="subcellular location">
    <subcellularLocation>
        <location evidence="1">Nucleus</location>
    </subcellularLocation>
</comment>
<accession>A0AA39CIQ4</accession>
<dbReference type="SUPFAM" id="SSF55486">
    <property type="entry name" value="Metalloproteases ('zincins'), catalytic domain"/>
    <property type="match status" value="1"/>
</dbReference>
<keyword evidence="11" id="KW-1185">Reference proteome</keyword>
<evidence type="ECO:0000256" key="3">
    <source>
        <dbReference type="ARBA" id="ARBA00017363"/>
    </source>
</evidence>
<evidence type="ECO:0000259" key="8">
    <source>
        <dbReference type="Pfam" id="PF25316"/>
    </source>
</evidence>
<feature type="region of interest" description="Disordered" evidence="7">
    <location>
        <begin position="243"/>
        <end position="262"/>
    </location>
</feature>
<name>A0AA39CIQ4_9EURO</name>
<proteinExistence type="inferred from homology"/>
<feature type="domain" description="Transcription initiation factor TFIID subunit 2 TPR repeats" evidence="9">
    <location>
        <begin position="755"/>
        <end position="1045"/>
    </location>
</feature>
<evidence type="ECO:0000256" key="7">
    <source>
        <dbReference type="SAM" id="MobiDB-lite"/>
    </source>
</evidence>
<keyword evidence="5" id="KW-0804">Transcription</keyword>
<evidence type="ECO:0000256" key="4">
    <source>
        <dbReference type="ARBA" id="ARBA00023015"/>
    </source>
</evidence>
<dbReference type="Gene3D" id="1.10.390.10">
    <property type="entry name" value="Neutral Protease Domain 2"/>
    <property type="match status" value="1"/>
</dbReference>
<protein>
    <recommendedName>
        <fullName evidence="3">Transcription initiation factor TFIID subunit 2</fullName>
    </recommendedName>
</protein>
<feature type="region of interest" description="Disordered" evidence="7">
    <location>
        <begin position="1221"/>
        <end position="1296"/>
    </location>
</feature>
<dbReference type="PANTHER" id="PTHR15137">
    <property type="entry name" value="TRANSCRIPTION INITIATION FACTOR TFIID"/>
    <property type="match status" value="1"/>
</dbReference>
<dbReference type="InterPro" id="IPR037813">
    <property type="entry name" value="TAF2"/>
</dbReference>
<dbReference type="GO" id="GO:0016251">
    <property type="term" value="F:RNA polymerase II general transcription initiation factor activity"/>
    <property type="evidence" value="ECO:0007669"/>
    <property type="project" value="TreeGrafter"/>
</dbReference>
<dbReference type="GO" id="GO:0005669">
    <property type="term" value="C:transcription factor TFIID complex"/>
    <property type="evidence" value="ECO:0007669"/>
    <property type="project" value="InterPro"/>
</dbReference>
<gene>
    <name evidence="10" type="primary">taf2</name>
    <name evidence="10" type="ORF">H2200_005789</name>
</gene>
<feature type="domain" description="Transcription initiation factor TFIID subunit 2 Ig-like" evidence="8">
    <location>
        <begin position="572"/>
        <end position="753"/>
    </location>
</feature>
<reference evidence="10" key="1">
    <citation type="submission" date="2022-10" db="EMBL/GenBank/DDBJ databases">
        <title>Culturing micro-colonial fungi from biological soil crusts in the Mojave desert and describing Neophaeococcomyces mojavensis, and introducing the new genera and species Taxawa tesnikishii.</title>
        <authorList>
            <person name="Kurbessoian T."/>
            <person name="Stajich J.E."/>
        </authorList>
    </citation>
    <scope>NUCLEOTIDE SEQUENCE</scope>
    <source>
        <strain evidence="10">TK_41</strain>
    </source>
</reference>
<keyword evidence="4" id="KW-0805">Transcription regulation</keyword>
<dbReference type="InterPro" id="IPR057345">
    <property type="entry name" value="Ig-like_TAF2"/>
</dbReference>
<evidence type="ECO:0000313" key="11">
    <source>
        <dbReference type="Proteomes" id="UP001172673"/>
    </source>
</evidence>
<evidence type="ECO:0000256" key="6">
    <source>
        <dbReference type="ARBA" id="ARBA00023242"/>
    </source>
</evidence>
<dbReference type="GO" id="GO:0000976">
    <property type="term" value="F:transcription cis-regulatory region binding"/>
    <property type="evidence" value="ECO:0007669"/>
    <property type="project" value="TreeGrafter"/>
</dbReference>
<dbReference type="Pfam" id="PF25316">
    <property type="entry name" value="TAF2_3rd"/>
    <property type="match status" value="1"/>
</dbReference>